<dbReference type="AlphaFoldDB" id="A0A2G3E5T8"/>
<evidence type="ECO:0000313" key="3">
    <source>
        <dbReference type="Proteomes" id="UP000224563"/>
    </source>
</evidence>
<reference evidence="2 3" key="1">
    <citation type="submission" date="2017-10" db="EMBL/GenBank/DDBJ databases">
        <title>Resolving the taxonomy of Roseburia spp., Eubacterium rectale and Agathobacter spp. through phylogenomic analysis.</title>
        <authorList>
            <person name="Sheridan P.O."/>
            <person name="Walker A.W."/>
            <person name="Duncan S.H."/>
            <person name="Scott K.P."/>
            <person name="Toole P.W.O."/>
            <person name="Luis P."/>
            <person name="Flint H.J."/>
        </authorList>
    </citation>
    <scope>NUCLEOTIDE SEQUENCE [LARGE SCALE GENOMIC DNA]</scope>
    <source>
        <strain evidence="2 3">JK623</strain>
    </source>
</reference>
<protein>
    <submittedName>
        <fullName evidence="2">Glycogen operon protein GlgX</fullName>
    </submittedName>
</protein>
<dbReference type="SUPFAM" id="SSF51445">
    <property type="entry name" value="(Trans)glycosidases"/>
    <property type="match status" value="1"/>
</dbReference>
<dbReference type="InterPro" id="IPR017853">
    <property type="entry name" value="GH"/>
</dbReference>
<dbReference type="EMBL" id="PDYG01000006">
    <property type="protein sequence ID" value="PHU38530.1"/>
    <property type="molecule type" value="Genomic_DNA"/>
</dbReference>
<sequence length="623" mass="72081">MNYKMYEGDYAIRGTVSLKNGAVFTFLGEKEDECKICLSSKKTKEKIMIDVPAEYCRGSLRSVKIVGFRPADYEYDYYINGKRILDEYARVITGREKWMDFGRKEKDFVLSGGFLKENFNWKNDHFPERKREELVLYKLHMRGFTMDRGCSKKYAGTFRGLQEKIPYLSALGVTTLECMPIYEFEEMTIPQKHELPDYVKWKPAKEDMIAPIEEPKISTKVNFWGYGPGNYFAVKSSYAYNPQKAANELKALIHELHNHDMELVMEIYFPEYTNHNLILDVLRFWVLEYHVDGFHLLGDNLPIVSIASDAVLSRTKLFYLGFDAYLFDQSRHENLFVYRDEYQYPAKKVLNHLNADMTEFMDQQRKQGVNYSYVNYITGNNGFTLNDLFTYNDRHNEANGEGNADGNPWNFSSNQGVEGPSRKKGILNARKRQWKNAWIMLLTAQSVPLIWSGDEFKNSQEGNNNAYCQDNEIGWINWKKNAQSRRDIGFVTSLLQFRKNHPVIASKKPFTFSDYKTLGAPDLSLHGVNAWMTDLNPGNMAIGVMYCGAYSADETRTEDVYIAYNFFSGTSQLALPKLSGGRKWYLQVDTADMDCDYYEEPIPVKNLQKLELSPMSVKILIGK</sequence>
<accession>A0A2G3E5T8</accession>
<proteinExistence type="predicted"/>
<dbReference type="SUPFAM" id="SSF51011">
    <property type="entry name" value="Glycosyl hydrolase domain"/>
    <property type="match status" value="1"/>
</dbReference>
<evidence type="ECO:0000313" key="2">
    <source>
        <dbReference type="EMBL" id="PHU38530.1"/>
    </source>
</evidence>
<organism evidence="2 3">
    <name type="scientific">Agathobacter ruminis</name>
    <dbReference type="NCBI Taxonomy" id="1712665"/>
    <lineage>
        <taxon>Bacteria</taxon>
        <taxon>Bacillati</taxon>
        <taxon>Bacillota</taxon>
        <taxon>Clostridia</taxon>
        <taxon>Lachnospirales</taxon>
        <taxon>Lachnospiraceae</taxon>
        <taxon>Agathobacter</taxon>
    </lineage>
</organism>
<keyword evidence="3" id="KW-1185">Reference proteome</keyword>
<comment type="caution">
    <text evidence="2">The sequence shown here is derived from an EMBL/GenBank/DDBJ whole genome shotgun (WGS) entry which is preliminary data.</text>
</comment>
<dbReference type="Proteomes" id="UP000224563">
    <property type="component" value="Unassembled WGS sequence"/>
</dbReference>
<dbReference type="Gene3D" id="2.60.40.1180">
    <property type="entry name" value="Golgi alpha-mannosidase II"/>
    <property type="match status" value="1"/>
</dbReference>
<evidence type="ECO:0000256" key="1">
    <source>
        <dbReference type="SAM" id="MobiDB-lite"/>
    </source>
</evidence>
<name>A0A2G3E5T8_9FIRM</name>
<feature type="region of interest" description="Disordered" evidence="1">
    <location>
        <begin position="397"/>
        <end position="422"/>
    </location>
</feature>
<reference evidence="2 3" key="2">
    <citation type="submission" date="2017-10" db="EMBL/GenBank/DDBJ databases">
        <authorList>
            <person name="Banno H."/>
            <person name="Chua N.-H."/>
        </authorList>
    </citation>
    <scope>NUCLEOTIDE SEQUENCE [LARGE SCALE GENOMIC DNA]</scope>
    <source>
        <strain evidence="2 3">JK623</strain>
    </source>
</reference>
<dbReference type="PANTHER" id="PTHR43002">
    <property type="entry name" value="GLYCOGEN DEBRANCHING ENZYME"/>
    <property type="match status" value="1"/>
</dbReference>
<dbReference type="Gene3D" id="3.20.20.80">
    <property type="entry name" value="Glycosidases"/>
    <property type="match status" value="2"/>
</dbReference>
<gene>
    <name evidence="2" type="ORF">CSX02_02065</name>
</gene>
<dbReference type="RefSeq" id="WP_099385448.1">
    <property type="nucleotide sequence ID" value="NZ_JANSWH010000099.1"/>
</dbReference>
<dbReference type="InterPro" id="IPR013780">
    <property type="entry name" value="Glyco_hydro_b"/>
</dbReference>